<keyword evidence="7" id="KW-0456">Lyase</keyword>
<dbReference type="AlphaFoldDB" id="A0AA88Y3U9"/>
<feature type="binding site" evidence="8">
    <location>
        <position position="207"/>
    </location>
    <ligand>
        <name>a protein</name>
        <dbReference type="ChEBI" id="CHEBI:16541"/>
    </ligand>
    <ligandPart>
        <name>C-terminal Xaa-(2S)-2-hydroxyglycine residue</name>
        <dbReference type="ChEBI" id="CHEBI:142768"/>
    </ligandPart>
</feature>
<dbReference type="PANTHER" id="PTHR10680">
    <property type="entry name" value="PEPTIDYL-GLYCINE ALPHA-AMIDATING MONOOXYGENASE"/>
    <property type="match status" value="1"/>
</dbReference>
<feature type="binding site" evidence="9">
    <location>
        <position position="75"/>
    </location>
    <ligand>
        <name>Ca(2+)</name>
        <dbReference type="ChEBI" id="CHEBI:29108"/>
        <note>structural</note>
    </ligand>
</feature>
<evidence type="ECO:0000256" key="12">
    <source>
        <dbReference type="SAM" id="Phobius"/>
    </source>
</evidence>
<dbReference type="InterPro" id="IPR000720">
    <property type="entry name" value="PHM/PAL"/>
</dbReference>
<dbReference type="Gene3D" id="2.120.10.30">
    <property type="entry name" value="TolB, C-terminal domain"/>
    <property type="match status" value="1"/>
</dbReference>
<dbReference type="GO" id="GO:0016020">
    <property type="term" value="C:membrane"/>
    <property type="evidence" value="ECO:0007669"/>
    <property type="project" value="InterPro"/>
</dbReference>
<dbReference type="PROSITE" id="PS51125">
    <property type="entry name" value="NHL"/>
    <property type="match status" value="3"/>
</dbReference>
<evidence type="ECO:0000313" key="14">
    <source>
        <dbReference type="Proteomes" id="UP001186944"/>
    </source>
</evidence>
<dbReference type="CDD" id="cd14958">
    <property type="entry name" value="NHL_PAL_like"/>
    <property type="match status" value="1"/>
</dbReference>
<feature type="binding site" evidence="9">
    <location>
        <position position="346"/>
    </location>
    <ligand>
        <name>Ca(2+)</name>
        <dbReference type="ChEBI" id="CHEBI:29108"/>
        <note>structural</note>
    </ligand>
</feature>
<feature type="binding site" evidence="8">
    <location>
        <position position="88"/>
    </location>
    <ligand>
        <name>a protein</name>
        <dbReference type="ChEBI" id="CHEBI:16541"/>
    </ligand>
    <ligandPart>
        <name>C-terminal Xaa-(2S)-2-hydroxyglycine residue</name>
        <dbReference type="ChEBI" id="CHEBI:142768"/>
    </ligandPart>
</feature>
<evidence type="ECO:0000256" key="10">
    <source>
        <dbReference type="PIRSR" id="PIRSR600720-3"/>
    </source>
</evidence>
<evidence type="ECO:0000256" key="4">
    <source>
        <dbReference type="ARBA" id="ARBA00022737"/>
    </source>
</evidence>
<sequence length="374" mass="41443">MSPTLVQFVEIVTIWFTPCLVALPYVVPDRPHYGRNYPDIFELPEFYDTAFVGPPIQHDPRWPSTEVTVGQVSGVAVGEDGGVLVFHRGNRVWDASTFIGDKFANARGKGPIQNHTILRLDPATGHVNESFGANKFYLPHGLTVDKQGNIWVTDVAMHQVMRIPKGRHDPDLVLGEFLVPGNDDKHFCKPTDVAVTSSGEFFVSDGYCNGRILKYDSNGKLLTQWGQQFTGRASQAGTHGLYIPHSLTLLEKQDRICVADREHGRIQCYNAGIKNPATAGQFVKSIEHAEFGKVFAISYDPKVNLIYAVNGQTYMGNKVKGFTLNMNGDIEGTFEPRGKGFGQPHDIAASPNGGDIYVGEIYPDRVTKFSRELW</sequence>
<dbReference type="GO" id="GO:0046872">
    <property type="term" value="F:metal ion binding"/>
    <property type="evidence" value="ECO:0007669"/>
    <property type="project" value="UniProtKB-KW"/>
</dbReference>
<dbReference type="InterPro" id="IPR011042">
    <property type="entry name" value="6-blade_b-propeller_TolB-like"/>
</dbReference>
<evidence type="ECO:0000256" key="3">
    <source>
        <dbReference type="ARBA" id="ARBA00022729"/>
    </source>
</evidence>
<dbReference type="EMBL" id="VSWD01000007">
    <property type="protein sequence ID" value="KAK3097076.1"/>
    <property type="molecule type" value="Genomic_DNA"/>
</dbReference>
<name>A0AA88Y3U9_PINIB</name>
<keyword evidence="14" id="KW-1185">Reference proteome</keyword>
<dbReference type="GO" id="GO:0004598">
    <property type="term" value="F:peptidylamidoglycolate lyase activity"/>
    <property type="evidence" value="ECO:0007669"/>
    <property type="project" value="UniProtKB-EC"/>
</dbReference>
<evidence type="ECO:0000256" key="11">
    <source>
        <dbReference type="PROSITE-ProRule" id="PRU00504"/>
    </source>
</evidence>
<evidence type="ECO:0000256" key="8">
    <source>
        <dbReference type="PIRSR" id="PIRSR600720-1"/>
    </source>
</evidence>
<dbReference type="GO" id="GO:0005576">
    <property type="term" value="C:extracellular region"/>
    <property type="evidence" value="ECO:0007669"/>
    <property type="project" value="TreeGrafter"/>
</dbReference>
<keyword evidence="12" id="KW-0812">Transmembrane</keyword>
<feature type="binding site" evidence="9">
    <location>
        <position position="140"/>
    </location>
    <ligand>
        <name>Zn(2+)</name>
        <dbReference type="ChEBI" id="CHEBI:29105"/>
        <note>catalytic</note>
    </ligand>
</feature>
<keyword evidence="12" id="KW-1133">Transmembrane helix</keyword>
<dbReference type="GO" id="GO:0006518">
    <property type="term" value="P:peptide metabolic process"/>
    <property type="evidence" value="ECO:0007669"/>
    <property type="project" value="InterPro"/>
</dbReference>
<dbReference type="SUPFAM" id="SSF101898">
    <property type="entry name" value="NHL repeat"/>
    <property type="match status" value="1"/>
</dbReference>
<evidence type="ECO:0000256" key="1">
    <source>
        <dbReference type="ARBA" id="ARBA00012343"/>
    </source>
</evidence>
<gene>
    <name evidence="13" type="ORF">FSP39_006163</name>
</gene>
<feature type="repeat" description="NHL" evidence="11">
    <location>
        <begin position="174"/>
        <end position="218"/>
    </location>
</feature>
<feature type="repeat" description="NHL" evidence="11">
    <location>
        <begin position="236"/>
        <end position="272"/>
    </location>
</feature>
<feature type="binding site" evidence="8">
    <location>
        <position position="261"/>
    </location>
    <ligand>
        <name>a protein</name>
        <dbReference type="ChEBI" id="CHEBI:16541"/>
    </ligand>
    <ligandPart>
        <name>C-terminal Xaa-(2S)-2-hydroxyglycine residue</name>
        <dbReference type="ChEBI" id="CHEBI:142768"/>
    </ligandPart>
</feature>
<keyword evidence="9" id="KW-0106">Calcium</keyword>
<keyword evidence="4" id="KW-0677">Repeat</keyword>
<keyword evidence="6" id="KW-0325">Glycoprotein</keyword>
<keyword evidence="5 10" id="KW-1015">Disulfide bond</keyword>
<dbReference type="Proteomes" id="UP001186944">
    <property type="component" value="Unassembled WGS sequence"/>
</dbReference>
<comment type="caution">
    <text evidence="13">The sequence shown here is derived from an EMBL/GenBank/DDBJ whole genome shotgun (WGS) entry which is preliminary data.</text>
</comment>
<reference evidence="13" key="1">
    <citation type="submission" date="2019-08" db="EMBL/GenBank/DDBJ databases">
        <title>The improved chromosome-level genome for the pearl oyster Pinctada fucata martensii using PacBio sequencing and Hi-C.</title>
        <authorList>
            <person name="Zheng Z."/>
        </authorList>
    </citation>
    <scope>NUCLEOTIDE SEQUENCE</scope>
    <source>
        <strain evidence="13">ZZ-2019</strain>
        <tissue evidence="13">Adductor muscle</tissue>
    </source>
</reference>
<feature type="disulfide bond" evidence="10">
    <location>
        <begin position="188"/>
        <end position="208"/>
    </location>
</feature>
<keyword evidence="12" id="KW-0472">Membrane</keyword>
<dbReference type="EC" id="4.3.2.5" evidence="1"/>
<feature type="repeat" description="NHL" evidence="11">
    <location>
        <begin position="130"/>
        <end position="166"/>
    </location>
</feature>
<dbReference type="PANTHER" id="PTHR10680:SF14">
    <property type="entry name" value="PEPTIDYL-GLYCINE ALPHA-AMIDATING MONOOXYGENASE"/>
    <property type="match status" value="1"/>
</dbReference>
<dbReference type="Pfam" id="PF01436">
    <property type="entry name" value="NHL"/>
    <property type="match status" value="3"/>
</dbReference>
<feature type="binding site" evidence="9">
    <location>
        <position position="245"/>
    </location>
    <ligand>
        <name>Zn(2+)</name>
        <dbReference type="ChEBI" id="CHEBI:29105"/>
        <note>catalytic</note>
    </ligand>
</feature>
<accession>A0AA88Y3U9</accession>
<feature type="transmembrane region" description="Helical" evidence="12">
    <location>
        <begin position="6"/>
        <end position="27"/>
    </location>
</feature>
<dbReference type="PRINTS" id="PR00790">
    <property type="entry name" value="PAMONOXGNASE"/>
</dbReference>
<evidence type="ECO:0000313" key="13">
    <source>
        <dbReference type="EMBL" id="KAK3097076.1"/>
    </source>
</evidence>
<keyword evidence="9" id="KW-0862">Zinc</keyword>
<organism evidence="13 14">
    <name type="scientific">Pinctada imbricata</name>
    <name type="common">Atlantic pearl-oyster</name>
    <name type="synonym">Pinctada martensii</name>
    <dbReference type="NCBI Taxonomy" id="66713"/>
    <lineage>
        <taxon>Eukaryota</taxon>
        <taxon>Metazoa</taxon>
        <taxon>Spiralia</taxon>
        <taxon>Lophotrochozoa</taxon>
        <taxon>Mollusca</taxon>
        <taxon>Bivalvia</taxon>
        <taxon>Autobranchia</taxon>
        <taxon>Pteriomorphia</taxon>
        <taxon>Pterioida</taxon>
        <taxon>Pterioidea</taxon>
        <taxon>Pteriidae</taxon>
        <taxon>Pinctada</taxon>
    </lineage>
</organism>
<evidence type="ECO:0000256" key="6">
    <source>
        <dbReference type="ARBA" id="ARBA00023180"/>
    </source>
</evidence>
<keyword evidence="3" id="KW-0732">Signal</keyword>
<feature type="binding site" evidence="9">
    <location>
        <position position="142"/>
    </location>
    <ligand>
        <name>Ca(2+)</name>
        <dbReference type="ChEBI" id="CHEBI:29108"/>
        <note>structural</note>
    </ligand>
</feature>
<evidence type="ECO:0000256" key="2">
    <source>
        <dbReference type="ARBA" id="ARBA00022723"/>
    </source>
</evidence>
<protein>
    <recommendedName>
        <fullName evidence="1">peptidylamidoglycolate lyase</fullName>
        <ecNumber evidence="1">4.3.2.5</ecNumber>
    </recommendedName>
</protein>
<evidence type="ECO:0000256" key="7">
    <source>
        <dbReference type="ARBA" id="ARBA00023239"/>
    </source>
</evidence>
<feature type="disulfide bond" evidence="10">
    <location>
        <begin position="257"/>
        <end position="268"/>
    </location>
</feature>
<comment type="cofactor">
    <cofactor evidence="9">
        <name>Zn(2+)</name>
        <dbReference type="ChEBI" id="CHEBI:29105"/>
    </cofactor>
    <text evidence="9">Binds one Zn(2+) ion per subunit.</text>
</comment>
<keyword evidence="2 9" id="KW-0479">Metal-binding</keyword>
<evidence type="ECO:0000256" key="5">
    <source>
        <dbReference type="ARBA" id="ARBA00023157"/>
    </source>
</evidence>
<evidence type="ECO:0000256" key="9">
    <source>
        <dbReference type="PIRSR" id="PIRSR600720-2"/>
    </source>
</evidence>
<feature type="binding site" evidence="9">
    <location>
        <position position="345"/>
    </location>
    <ligand>
        <name>Zn(2+)</name>
        <dbReference type="ChEBI" id="CHEBI:29105"/>
        <note>catalytic</note>
    </ligand>
</feature>
<dbReference type="InterPro" id="IPR001258">
    <property type="entry name" value="NHL_repeat"/>
</dbReference>
<proteinExistence type="predicted"/>